<proteinExistence type="predicted"/>
<protein>
    <submittedName>
        <fullName evidence="1">Uncharacterized protein</fullName>
    </submittedName>
</protein>
<reference evidence="1" key="1">
    <citation type="submission" date="2024-05" db="EMBL/GenBank/DDBJ databases">
        <title>Isolation and characterization of Sporomusa carbonis sp. nov., a carboxydotrophic hydrogenogen in the genus of Sporomusa isolated from a charcoal burning pile.</title>
        <authorList>
            <person name="Boeer T."/>
            <person name="Rosenbaum F."/>
            <person name="Eysell L."/>
            <person name="Mueller V."/>
            <person name="Daniel R."/>
            <person name="Poehlein A."/>
        </authorList>
    </citation>
    <scope>NUCLEOTIDE SEQUENCE [LARGE SCALE GENOMIC DNA]</scope>
    <source>
        <strain evidence="1">DSM 3132</strain>
    </source>
</reference>
<dbReference type="EMBL" id="CP155571">
    <property type="protein sequence ID" value="XFO70363.1"/>
    <property type="molecule type" value="Genomic_DNA"/>
</dbReference>
<evidence type="ECO:0000313" key="1">
    <source>
        <dbReference type="EMBL" id="XFO70363.1"/>
    </source>
</evidence>
<dbReference type="RefSeq" id="WP_093793912.1">
    <property type="nucleotide sequence ID" value="NZ_CP155571.1"/>
</dbReference>
<dbReference type="Proteomes" id="UP000216052">
    <property type="component" value="Chromosome"/>
</dbReference>
<gene>
    <name evidence="1" type="ORF">SPACI_003510</name>
</gene>
<accession>A0ABZ3IWV6</accession>
<keyword evidence="2" id="KW-1185">Reference proteome</keyword>
<organism evidence="1 2">
    <name type="scientific">Sporomusa acidovorans (strain ATCC 49682 / DSM 3132 / Mol)</name>
    <dbReference type="NCBI Taxonomy" id="1123286"/>
    <lineage>
        <taxon>Bacteria</taxon>
        <taxon>Bacillati</taxon>
        <taxon>Bacillota</taxon>
        <taxon>Negativicutes</taxon>
        <taxon>Selenomonadales</taxon>
        <taxon>Sporomusaceae</taxon>
        <taxon>Sporomusa</taxon>
    </lineage>
</organism>
<evidence type="ECO:0000313" key="2">
    <source>
        <dbReference type="Proteomes" id="UP000216052"/>
    </source>
</evidence>
<sequence>MTDFKRERLNWYIGDAEQFLTTIQKILQYPETPAQAAAASMTRAAIELVAGIKQQMKIDGGV</sequence>
<name>A0ABZ3IWV6_SPOA4</name>